<name>A0A5S4H9R2_9ACTN</name>
<dbReference type="Proteomes" id="UP000305238">
    <property type="component" value="Unassembled WGS sequence"/>
</dbReference>
<gene>
    <name evidence="7" type="ORF">ETD96_04270</name>
</gene>
<dbReference type="SMART" id="SM00382">
    <property type="entry name" value="AAA"/>
    <property type="match status" value="2"/>
</dbReference>
<reference evidence="7 8" key="1">
    <citation type="submission" date="2019-05" db="EMBL/GenBank/DDBJ databases">
        <title>Draft genome sequence of Actinomadura geliboluensis A8036.</title>
        <authorList>
            <person name="Saricaoglu S."/>
            <person name="Isik K."/>
        </authorList>
    </citation>
    <scope>NUCLEOTIDE SEQUENCE [LARGE SCALE GENOMIC DNA]</scope>
    <source>
        <strain evidence="7 8">A8036</strain>
    </source>
</reference>
<dbReference type="GO" id="GO:0016887">
    <property type="term" value="F:ATP hydrolysis activity"/>
    <property type="evidence" value="ECO:0007669"/>
    <property type="project" value="InterPro"/>
</dbReference>
<evidence type="ECO:0000256" key="2">
    <source>
        <dbReference type="ARBA" id="ARBA00022448"/>
    </source>
</evidence>
<dbReference type="SUPFAM" id="SSF52540">
    <property type="entry name" value="P-loop containing nucleoside triphosphate hydrolases"/>
    <property type="match status" value="2"/>
</dbReference>
<proteinExistence type="inferred from homology"/>
<accession>A0A5S4H9R2</accession>
<dbReference type="InterPro" id="IPR050319">
    <property type="entry name" value="ABC_transp_ATP-bind"/>
</dbReference>
<dbReference type="InterPro" id="IPR027417">
    <property type="entry name" value="P-loop_NTPase"/>
</dbReference>
<dbReference type="Gene3D" id="3.40.50.300">
    <property type="entry name" value="P-loop containing nucleotide triphosphate hydrolases"/>
    <property type="match status" value="2"/>
</dbReference>
<organism evidence="7 8">
    <name type="scientific">Actinomadura geliboluensis</name>
    <dbReference type="NCBI Taxonomy" id="882440"/>
    <lineage>
        <taxon>Bacteria</taxon>
        <taxon>Bacillati</taxon>
        <taxon>Actinomycetota</taxon>
        <taxon>Actinomycetes</taxon>
        <taxon>Streptosporangiales</taxon>
        <taxon>Thermomonosporaceae</taxon>
        <taxon>Actinomadura</taxon>
    </lineage>
</organism>
<dbReference type="EMBL" id="VCKZ01000015">
    <property type="protein sequence ID" value="TMR41719.1"/>
    <property type="molecule type" value="Genomic_DNA"/>
</dbReference>
<dbReference type="Pfam" id="PF00005">
    <property type="entry name" value="ABC_tran"/>
    <property type="match status" value="2"/>
</dbReference>
<dbReference type="InterPro" id="IPR017871">
    <property type="entry name" value="ABC_transporter-like_CS"/>
</dbReference>
<comment type="similarity">
    <text evidence="1">Belongs to the ABC transporter superfamily.</text>
</comment>
<dbReference type="InterPro" id="IPR003439">
    <property type="entry name" value="ABC_transporter-like_ATP-bd"/>
</dbReference>
<protein>
    <submittedName>
        <fullName evidence="7">ABC transporter ATP-binding protein</fullName>
    </submittedName>
</protein>
<evidence type="ECO:0000256" key="1">
    <source>
        <dbReference type="ARBA" id="ARBA00005417"/>
    </source>
</evidence>
<dbReference type="PANTHER" id="PTHR43776">
    <property type="entry name" value="TRANSPORT ATP-BINDING PROTEIN"/>
    <property type="match status" value="1"/>
</dbReference>
<keyword evidence="4 7" id="KW-0067">ATP-binding</keyword>
<feature type="domain" description="ABC transporter" evidence="6">
    <location>
        <begin position="284"/>
        <end position="515"/>
    </location>
</feature>
<keyword evidence="2" id="KW-0813">Transport</keyword>
<evidence type="ECO:0000313" key="7">
    <source>
        <dbReference type="EMBL" id="TMR41719.1"/>
    </source>
</evidence>
<dbReference type="PROSITE" id="PS00211">
    <property type="entry name" value="ABC_TRANSPORTER_1"/>
    <property type="match status" value="2"/>
</dbReference>
<evidence type="ECO:0000259" key="6">
    <source>
        <dbReference type="PROSITE" id="PS50893"/>
    </source>
</evidence>
<dbReference type="PROSITE" id="PS50893">
    <property type="entry name" value="ABC_TRANSPORTER_2"/>
    <property type="match status" value="2"/>
</dbReference>
<evidence type="ECO:0000256" key="4">
    <source>
        <dbReference type="ARBA" id="ARBA00022840"/>
    </source>
</evidence>
<feature type="region of interest" description="Disordered" evidence="5">
    <location>
        <begin position="1"/>
        <end position="28"/>
    </location>
</feature>
<keyword evidence="8" id="KW-1185">Reference proteome</keyword>
<dbReference type="PANTHER" id="PTHR43776:SF7">
    <property type="entry name" value="D,D-DIPEPTIDE TRANSPORT ATP-BINDING PROTEIN DDPF-RELATED"/>
    <property type="match status" value="1"/>
</dbReference>
<dbReference type="InterPro" id="IPR003593">
    <property type="entry name" value="AAA+_ATPase"/>
</dbReference>
<evidence type="ECO:0000256" key="3">
    <source>
        <dbReference type="ARBA" id="ARBA00022741"/>
    </source>
</evidence>
<evidence type="ECO:0000313" key="8">
    <source>
        <dbReference type="Proteomes" id="UP000305238"/>
    </source>
</evidence>
<keyword evidence="3" id="KW-0547">Nucleotide-binding</keyword>
<feature type="domain" description="ABC transporter" evidence="6">
    <location>
        <begin position="29"/>
        <end position="261"/>
    </location>
</feature>
<feature type="compositionally biased region" description="Basic residues" evidence="5">
    <location>
        <begin position="1"/>
        <end position="21"/>
    </location>
</feature>
<comment type="caution">
    <text evidence="7">The sequence shown here is derived from an EMBL/GenBank/DDBJ whole genome shotgun (WGS) entry which is preliminary data.</text>
</comment>
<evidence type="ECO:0000256" key="5">
    <source>
        <dbReference type="SAM" id="MobiDB-lite"/>
    </source>
</evidence>
<sequence length="531" mass="56665">MVHGRDPRRRRGRHDHRGQRGRGRDLRPVRRENVVTGDPGLTVTGLTVDVPGRRVVHGVDLAVPAGRVLALVGPSGSGKTLTARAVAGLQPHGGTVLVDGRPPVLGRDVGYAFQDALASLNPTVTVGRHLAETIRTHRTGDPAAALSRFGLDPALAAAHPFELSGGQAQRVALALATVHEPPVLIADEVTTALDPVTQATVLDLVRAEAAGRAILLITHDLAAAARWADDIAVMRDGRIVEHGPARRILTDPSSDLARDLVAAMAEPPGSLAKVEPTSPTGEGLAVQGVRRVLRSRRRTTLALDAVDLDVRPGEAVAVVGRSGSGKSTLIGALAALDRPAQGTVLRDGRDVWAMRARDRRAVRHRTGLIFQDPLASFDPRHTVRQVIAEAGPFRDELLRRVGLDPAVAARRPATLSGGERQRVGIARALAQEPRVLLADEPTSGLDVLTQERILRLLDDLRRDHGLTIVLVTHDLRVARRVADRVVVLGDGRIVEDLPADGLDAARHPETRQLLEATATGPSLRAVRDGTR</sequence>
<dbReference type="CDD" id="cd03257">
    <property type="entry name" value="ABC_NikE_OppD_transporters"/>
    <property type="match status" value="2"/>
</dbReference>
<dbReference type="AlphaFoldDB" id="A0A5S4H9R2"/>
<dbReference type="OrthoDB" id="2986442at2"/>
<dbReference type="GO" id="GO:0005524">
    <property type="term" value="F:ATP binding"/>
    <property type="evidence" value="ECO:0007669"/>
    <property type="project" value="UniProtKB-KW"/>
</dbReference>
<dbReference type="GO" id="GO:0055085">
    <property type="term" value="P:transmembrane transport"/>
    <property type="evidence" value="ECO:0007669"/>
    <property type="project" value="UniProtKB-ARBA"/>
</dbReference>